<evidence type="ECO:0000256" key="1">
    <source>
        <dbReference type="SAM" id="SignalP"/>
    </source>
</evidence>
<dbReference type="EMBL" id="JAMWBK010000001">
    <property type="protein sequence ID" value="KAJ8909055.1"/>
    <property type="molecule type" value="Genomic_DNA"/>
</dbReference>
<feature type="chain" id="PRO_5044001182" evidence="1">
    <location>
        <begin position="30"/>
        <end position="331"/>
    </location>
</feature>
<evidence type="ECO:0000313" key="3">
    <source>
        <dbReference type="Proteomes" id="UP001157974"/>
    </source>
</evidence>
<reference evidence="2 3" key="1">
    <citation type="journal article" date="2023" name="Nat. Commun.">
        <title>Origin of minicircular mitochondrial genomes in red algae.</title>
        <authorList>
            <person name="Lee Y."/>
            <person name="Cho C.H."/>
            <person name="Lee Y.M."/>
            <person name="Park S.I."/>
            <person name="Yang J.H."/>
            <person name="West J.A."/>
            <person name="Bhattacharya D."/>
            <person name="Yoon H.S."/>
        </authorList>
    </citation>
    <scope>NUCLEOTIDE SEQUENCE [LARGE SCALE GENOMIC DNA]</scope>
    <source>
        <strain evidence="2 3">CCMP1338</strain>
        <tissue evidence="2">Whole cell</tissue>
    </source>
</reference>
<dbReference type="SUPFAM" id="SSF63829">
    <property type="entry name" value="Calcium-dependent phosphotriesterase"/>
    <property type="match status" value="1"/>
</dbReference>
<dbReference type="Proteomes" id="UP001157974">
    <property type="component" value="Unassembled WGS sequence"/>
</dbReference>
<comment type="caution">
    <text evidence="2">The sequence shown here is derived from an EMBL/GenBank/DDBJ whole genome shotgun (WGS) entry which is preliminary data.</text>
</comment>
<accession>A0AAV8V374</accession>
<dbReference type="AlphaFoldDB" id="A0AAV8V374"/>
<protein>
    <submittedName>
        <fullName evidence="2">Uncharacterized protein</fullName>
    </submittedName>
</protein>
<proteinExistence type="predicted"/>
<keyword evidence="1" id="KW-0732">Signal</keyword>
<gene>
    <name evidence="2" type="ORF">NDN08_005752</name>
</gene>
<organism evidence="2 3">
    <name type="scientific">Rhodosorus marinus</name>
    <dbReference type="NCBI Taxonomy" id="101924"/>
    <lineage>
        <taxon>Eukaryota</taxon>
        <taxon>Rhodophyta</taxon>
        <taxon>Stylonematophyceae</taxon>
        <taxon>Stylonematales</taxon>
        <taxon>Stylonemataceae</taxon>
        <taxon>Rhodosorus</taxon>
    </lineage>
</organism>
<keyword evidence="3" id="KW-1185">Reference proteome</keyword>
<feature type="signal peptide" evidence="1">
    <location>
        <begin position="1"/>
        <end position="29"/>
    </location>
</feature>
<sequence length="331" mass="36562">MVLVSECTTMMAVFHGLLVMALVLGGASADTLVKDPPVSRIKMPIGFALTDMAEGANSKIFTVGIRGGRGELIEINTKKETRDLLKRFNRQFATILYIRSKDWFLASDAVKPGLLVMNREKGLTKLARCEMPGGVVPTRMIIADEVVWFGGVDKRNIYSIKVKNLLDCKIKSKKLNNIPKGSGDSLAYIQDVAEFKGLLFLAVANANFETPEGNGAIYLYDPEKDRGRFVVSNQFNFNLRLVSGLVRSERTLYAAAKKSPAPNLPADNRITAWKIKNSKYGEIEVSYLGRFQNSFGGTDYDAIIYSKDRVCVSSVLVGRDNVVCYDATIFG</sequence>
<evidence type="ECO:0000313" key="2">
    <source>
        <dbReference type="EMBL" id="KAJ8909055.1"/>
    </source>
</evidence>
<name>A0AAV8V374_9RHOD</name>